<feature type="active site" description="Charge relay system" evidence="2">
    <location>
        <position position="469"/>
    </location>
</feature>
<accession>A0A7M7T1R8</accession>
<keyword evidence="6" id="KW-1185">Reference proteome</keyword>
<evidence type="ECO:0000313" key="5">
    <source>
        <dbReference type="EnsemblMetazoa" id="XP_030847460"/>
    </source>
</evidence>
<dbReference type="EnsemblMetazoa" id="XM_030991600">
    <property type="protein sequence ID" value="XP_030847460"/>
    <property type="gene ID" value="LOC100892177"/>
</dbReference>
<dbReference type="InterPro" id="IPR014940">
    <property type="entry name" value="BAAT_C"/>
</dbReference>
<dbReference type="PANTHER" id="PTHR10824">
    <property type="entry name" value="ACYL-COENZYME A THIOESTERASE-RELATED"/>
    <property type="match status" value="1"/>
</dbReference>
<feature type="domain" description="Acyl-CoA thioester hydrolase/bile acid-CoA amino acid N-acetyltransferase" evidence="3">
    <location>
        <begin position="108"/>
        <end position="235"/>
    </location>
</feature>
<dbReference type="InterPro" id="IPR029058">
    <property type="entry name" value="AB_hydrolase_fold"/>
</dbReference>
<dbReference type="InterPro" id="IPR042490">
    <property type="entry name" value="Thio_Ohase/BAAT_N"/>
</dbReference>
<evidence type="ECO:0000259" key="4">
    <source>
        <dbReference type="Pfam" id="PF08840"/>
    </source>
</evidence>
<dbReference type="Pfam" id="PF08840">
    <property type="entry name" value="BAAT_C"/>
    <property type="match status" value="1"/>
</dbReference>
<protein>
    <submittedName>
        <fullName evidence="5">Uncharacterized protein</fullName>
    </submittedName>
</protein>
<dbReference type="GO" id="GO:0006631">
    <property type="term" value="P:fatty acid metabolic process"/>
    <property type="evidence" value="ECO:0000318"/>
    <property type="project" value="GO_Central"/>
</dbReference>
<dbReference type="PANTHER" id="PTHR10824:SF4">
    <property type="entry name" value="ACYL-COENZYME A THIOESTERASE 1-LIKE"/>
    <property type="match status" value="1"/>
</dbReference>
<dbReference type="InterPro" id="IPR016662">
    <property type="entry name" value="Acyl-CoA_thioEstase_long-chain"/>
</dbReference>
<dbReference type="OrthoDB" id="6347013at2759"/>
<name>A0A7M7T1R8_STRPU</name>
<dbReference type="Pfam" id="PF04775">
    <property type="entry name" value="Bile_Hydr_Trans"/>
    <property type="match status" value="1"/>
</dbReference>
<evidence type="ECO:0000313" key="6">
    <source>
        <dbReference type="Proteomes" id="UP000007110"/>
    </source>
</evidence>
<reference evidence="6" key="1">
    <citation type="submission" date="2015-02" db="EMBL/GenBank/DDBJ databases">
        <title>Genome sequencing for Strongylocentrotus purpuratus.</title>
        <authorList>
            <person name="Murali S."/>
            <person name="Liu Y."/>
            <person name="Vee V."/>
            <person name="English A."/>
            <person name="Wang M."/>
            <person name="Skinner E."/>
            <person name="Han Y."/>
            <person name="Muzny D.M."/>
            <person name="Worley K.C."/>
            <person name="Gibbs R.A."/>
        </authorList>
    </citation>
    <scope>NUCLEOTIDE SEQUENCE</scope>
</reference>
<proteinExistence type="inferred from homology"/>
<dbReference type="Proteomes" id="UP000007110">
    <property type="component" value="Unassembled WGS sequence"/>
</dbReference>
<feature type="domain" description="BAAT/Acyl-CoA thioester hydrolase C-terminal" evidence="4">
    <location>
        <begin position="310"/>
        <end position="524"/>
    </location>
</feature>
<dbReference type="InParanoid" id="A0A7M7T1R8"/>
<feature type="active site" description="Charge relay system" evidence="2">
    <location>
        <position position="434"/>
    </location>
</feature>
<dbReference type="FunCoup" id="A0A7M7T1R8">
    <property type="interactions" value="22"/>
</dbReference>
<dbReference type="GO" id="GO:0047617">
    <property type="term" value="F:fatty acyl-CoA hydrolase activity"/>
    <property type="evidence" value="ECO:0000318"/>
    <property type="project" value="GO_Central"/>
</dbReference>
<dbReference type="GeneID" id="100892177"/>
<dbReference type="AlphaFoldDB" id="A0A7M7T1R8"/>
<dbReference type="Gene3D" id="3.40.50.1820">
    <property type="entry name" value="alpha/beta hydrolase"/>
    <property type="match status" value="1"/>
</dbReference>
<comment type="similarity">
    <text evidence="1">Belongs to the C/M/P thioester hydrolase family.</text>
</comment>
<organism evidence="5 6">
    <name type="scientific">Strongylocentrotus purpuratus</name>
    <name type="common">Purple sea urchin</name>
    <dbReference type="NCBI Taxonomy" id="7668"/>
    <lineage>
        <taxon>Eukaryota</taxon>
        <taxon>Metazoa</taxon>
        <taxon>Echinodermata</taxon>
        <taxon>Eleutherozoa</taxon>
        <taxon>Echinozoa</taxon>
        <taxon>Echinoidea</taxon>
        <taxon>Euechinoidea</taxon>
        <taxon>Echinacea</taxon>
        <taxon>Camarodonta</taxon>
        <taxon>Echinidea</taxon>
        <taxon>Strongylocentrotidae</taxon>
        <taxon>Strongylocentrotus</taxon>
    </lineage>
</organism>
<evidence type="ECO:0000256" key="2">
    <source>
        <dbReference type="PIRSR" id="PIRSR016521-1"/>
    </source>
</evidence>
<evidence type="ECO:0000256" key="1">
    <source>
        <dbReference type="ARBA" id="ARBA00006538"/>
    </source>
</evidence>
<dbReference type="GO" id="GO:0006637">
    <property type="term" value="P:acyl-CoA metabolic process"/>
    <property type="evidence" value="ECO:0000318"/>
    <property type="project" value="GO_Central"/>
</dbReference>
<reference evidence="5" key="2">
    <citation type="submission" date="2021-01" db="UniProtKB">
        <authorList>
            <consortium name="EnsemblMetazoa"/>
        </authorList>
    </citation>
    <scope>IDENTIFICATION</scope>
</reference>
<dbReference type="PIRSF" id="PIRSF016521">
    <property type="entry name" value="Acyl-CoA_hydro"/>
    <property type="match status" value="1"/>
</dbReference>
<sequence>MLGVCDFVSIISQLALKSQSCQCTFERQGPSEDHQFEVHPRSLAMYLGQTKMSGLRRLQTLLRHTSKLHPWARQNLHQTMTRSSSNRLFSSRPGPALQVNPRCGLADDLLDVRASGLLPGQLVQLQAEVESECQRFRFQSVAMFQADAKGQVIVSQHASLGGTYEGVEPMGLIWSCKPVPEVAHLYPRLKKADSRQPLKYTIKLLDRGEPETTLLASEVIERCYLADYVERVKVSTGKCHGVFFFPKHKGVSDPLPVVVELRGLGNGVLEDRASLLASHGYAVLEIDFMASFEPTEDMSVFYFDAQAFLDLFQYIENHPRLDASRVGLFGFCTGSTLAFHGLSSLNLPVKCAVFSSMFDILMSVVGMKMPNGKYIEPRGPLEEFTETYEKDGYTWFCCKEYESMKVVHANKMEDYLPPVENISVPTLFLLAEDDQYQPSKERTLETISAMEEAGKDHLVETFSLEGSGHLLDAPYMPICTQSSIKFPTVRYPYFTTWGGTPHLYAHSVDKAWKKVLDYYKHHLNPKETYR</sequence>
<feature type="active site" description="Charge relay system" evidence="2">
    <location>
        <position position="332"/>
    </location>
</feature>
<dbReference type="SUPFAM" id="SSF53474">
    <property type="entry name" value="alpha/beta-Hydrolases"/>
    <property type="match status" value="1"/>
</dbReference>
<dbReference type="Gene3D" id="2.60.40.2240">
    <property type="entry name" value="Acyl-CoA thioester hydrolase/BAAT N-terminal domain"/>
    <property type="match status" value="1"/>
</dbReference>
<evidence type="ECO:0000259" key="3">
    <source>
        <dbReference type="Pfam" id="PF04775"/>
    </source>
</evidence>
<dbReference type="OMA" id="EAVKPRC"/>
<dbReference type="InterPro" id="IPR006862">
    <property type="entry name" value="Thio_Ohase/aa_AcTrfase"/>
</dbReference>
<dbReference type="RefSeq" id="XP_030847460.1">
    <property type="nucleotide sequence ID" value="XM_030991600.1"/>
</dbReference>